<evidence type="ECO:0000313" key="1">
    <source>
        <dbReference type="EMBL" id="CAG8712603.1"/>
    </source>
</evidence>
<reference evidence="1" key="1">
    <citation type="submission" date="2021-06" db="EMBL/GenBank/DDBJ databases">
        <authorList>
            <person name="Kallberg Y."/>
            <person name="Tangrot J."/>
            <person name="Rosling A."/>
        </authorList>
    </citation>
    <scope>NUCLEOTIDE SEQUENCE</scope>
    <source>
        <strain evidence="1">MA461A</strain>
    </source>
</reference>
<organism evidence="1 2">
    <name type="scientific">Racocetra persica</name>
    <dbReference type="NCBI Taxonomy" id="160502"/>
    <lineage>
        <taxon>Eukaryota</taxon>
        <taxon>Fungi</taxon>
        <taxon>Fungi incertae sedis</taxon>
        <taxon>Mucoromycota</taxon>
        <taxon>Glomeromycotina</taxon>
        <taxon>Glomeromycetes</taxon>
        <taxon>Diversisporales</taxon>
        <taxon>Gigasporaceae</taxon>
        <taxon>Racocetra</taxon>
    </lineage>
</organism>
<feature type="non-terminal residue" evidence="1">
    <location>
        <position position="1"/>
    </location>
</feature>
<dbReference type="Proteomes" id="UP000789920">
    <property type="component" value="Unassembled WGS sequence"/>
</dbReference>
<protein>
    <submittedName>
        <fullName evidence="1">4106_t:CDS:1</fullName>
    </submittedName>
</protein>
<proteinExistence type="predicted"/>
<comment type="caution">
    <text evidence="1">The sequence shown here is derived from an EMBL/GenBank/DDBJ whole genome shotgun (WGS) entry which is preliminary data.</text>
</comment>
<keyword evidence="2" id="KW-1185">Reference proteome</keyword>
<accession>A0ACA9PJN2</accession>
<evidence type="ECO:0000313" key="2">
    <source>
        <dbReference type="Proteomes" id="UP000789920"/>
    </source>
</evidence>
<gene>
    <name evidence="1" type="ORF">RPERSI_LOCUS10652</name>
</gene>
<sequence>PNGLINNDKVIANYTTKVLVMGQEYEQSTTHIETLKHLAEEVDKVHEFIVKRIETETNLDKFPSEEEIKSSYQEKKVPDTHQRIAYDNGWATPSEIKDSKIAYQNIENIEVLKIKKQDIDQEIAKVDNLVKQINSYKYLRDLDANQSQIDKQFAELKTDFLPPNKSQEIKQAEEKQRQNLYYYLTDPKDGGLEEATLKKLSSNLQNT</sequence>
<name>A0ACA9PJN2_9GLOM</name>
<dbReference type="EMBL" id="CAJVQC010021272">
    <property type="protein sequence ID" value="CAG8712603.1"/>
    <property type="molecule type" value="Genomic_DNA"/>
</dbReference>